<accession>A0A6C0L0E9</accession>
<organism evidence="1">
    <name type="scientific">viral metagenome</name>
    <dbReference type="NCBI Taxonomy" id="1070528"/>
    <lineage>
        <taxon>unclassified sequences</taxon>
        <taxon>metagenomes</taxon>
        <taxon>organismal metagenomes</taxon>
    </lineage>
</organism>
<dbReference type="AlphaFoldDB" id="A0A6C0L0E9"/>
<dbReference type="EMBL" id="MN741021">
    <property type="protein sequence ID" value="QHU23023.1"/>
    <property type="molecule type" value="Genomic_DNA"/>
</dbReference>
<proteinExistence type="predicted"/>
<reference evidence="1" key="1">
    <citation type="journal article" date="2020" name="Nature">
        <title>Giant virus diversity and host interactions through global metagenomics.</title>
        <authorList>
            <person name="Schulz F."/>
            <person name="Roux S."/>
            <person name="Paez-Espino D."/>
            <person name="Jungbluth S."/>
            <person name="Walsh D.A."/>
            <person name="Denef V.J."/>
            <person name="McMahon K.D."/>
            <person name="Konstantinidis K.T."/>
            <person name="Eloe-Fadrosh E.A."/>
            <person name="Kyrpides N.C."/>
            <person name="Woyke T."/>
        </authorList>
    </citation>
    <scope>NUCLEOTIDE SEQUENCE</scope>
    <source>
        <strain evidence="1">GVMAG-S-ERX555907-63</strain>
    </source>
</reference>
<protein>
    <submittedName>
        <fullName evidence="1">Uncharacterized protein</fullName>
    </submittedName>
</protein>
<name>A0A6C0L0E9_9ZZZZ</name>
<sequence>MEKEDLVEMLKIRKDFRDNNISKDLLQKKYSKFCDKFEHSFNMVTNPDCDDTMLNKILNAHMAVKNGSLSQHDASVSVGQELVNTYIKPKIEK</sequence>
<evidence type="ECO:0000313" key="1">
    <source>
        <dbReference type="EMBL" id="QHU23023.1"/>
    </source>
</evidence>